<dbReference type="AlphaFoldDB" id="A0A6P2CKL2"/>
<evidence type="ECO:0000313" key="2">
    <source>
        <dbReference type="EMBL" id="TYC46403.1"/>
    </source>
</evidence>
<sequence length="223" mass="24024">MNKRIIMILAITASITIGLTSHVSAAAKGNSSTINQKINESDTAIELPGGGFLIGQGEFKGKDAQGNQFTINPATTSYKVTTVKEAQKDQKNELLAAETKNPLLESKVYLPTGDPSASPITKPATQSSITLNANQGYSGTMAGNKWRYARYWFSPADNTGGPYLRWESHGDSGLVITPWSGEGQGTVINDGQAKYIAGPYITNQTSFSSYSPAKYSYYYVGNW</sequence>
<keyword evidence="3" id="KW-1185">Reference proteome</keyword>
<evidence type="ECO:0000313" key="3">
    <source>
        <dbReference type="Proteomes" id="UP000442244"/>
    </source>
</evidence>
<comment type="caution">
    <text evidence="2">The sequence shown here is derived from an EMBL/GenBank/DDBJ whole genome shotgun (WGS) entry which is preliminary data.</text>
</comment>
<protein>
    <submittedName>
        <fullName evidence="2">Uncharacterized protein</fullName>
    </submittedName>
</protein>
<keyword evidence="1" id="KW-0732">Signal</keyword>
<reference evidence="2 3" key="1">
    <citation type="submission" date="2019-01" db="EMBL/GenBank/DDBJ databases">
        <title>Leuconostoc litchii sp. nov., a novel lactic acid bacterium isolated from lychee.</title>
        <authorList>
            <person name="Wang L.-T."/>
        </authorList>
    </citation>
    <scope>NUCLEOTIDE SEQUENCE [LARGE SCALE GENOMIC DNA]</scope>
    <source>
        <strain evidence="2 3">MB7</strain>
    </source>
</reference>
<feature type="signal peptide" evidence="1">
    <location>
        <begin position="1"/>
        <end position="25"/>
    </location>
</feature>
<dbReference type="EMBL" id="SDGY01000004">
    <property type="protein sequence ID" value="TYC46403.1"/>
    <property type="molecule type" value="Genomic_DNA"/>
</dbReference>
<dbReference type="RefSeq" id="WP_148605997.1">
    <property type="nucleotide sequence ID" value="NZ_BSUV01000006.1"/>
</dbReference>
<proteinExistence type="predicted"/>
<organism evidence="2 3">
    <name type="scientific">Leuconostoc litchii</name>
    <dbReference type="NCBI Taxonomy" id="1981069"/>
    <lineage>
        <taxon>Bacteria</taxon>
        <taxon>Bacillati</taxon>
        <taxon>Bacillota</taxon>
        <taxon>Bacilli</taxon>
        <taxon>Lactobacillales</taxon>
        <taxon>Lactobacillaceae</taxon>
        <taxon>Leuconostoc</taxon>
    </lineage>
</organism>
<evidence type="ECO:0000256" key="1">
    <source>
        <dbReference type="SAM" id="SignalP"/>
    </source>
</evidence>
<feature type="chain" id="PRO_5026704348" evidence="1">
    <location>
        <begin position="26"/>
        <end position="223"/>
    </location>
</feature>
<gene>
    <name evidence="2" type="ORF">ESZ47_06840</name>
</gene>
<dbReference type="Proteomes" id="UP000442244">
    <property type="component" value="Unassembled WGS sequence"/>
</dbReference>
<accession>A0A6P2CKL2</accession>
<name>A0A6P2CKL2_9LACO</name>